<proteinExistence type="predicted"/>
<accession>A0A562DK38</accession>
<sequence>MTDNRLLDLVDDRDFRVLFVEELGWNNPDRPDLTVEVDDETFTLQQVAGYKGLRIWHCPVLPPRKIQRQIDVLVGQDNQERLVIFTNEQRQEWRWPRRAQLGSANAKLLVHQHIVGDRSTHLTGRLQAIELDFDEDLSLVALLDKMRDAFDHEAETASVAAARLMGALYTELETCGVGEHDATLLLARLLFLLFGDDADMWKPQGLFEKYLREHTTAETLHSDLLGLFEVLDTEEKNRTLTSDSPYDPFRYINGGLFRDSLRLPPLNTGFRDALIEACEFDWSIISPAVFGSMFQTVKSKESRRRGGEHYTTEENILKTIRPLFLNEYRDKLERSWDDKAQLTKLHNELGRLRFLDPACGCGNFLVVAYRELRALELDILKRRRDLDMTDVASKKVKRAQLSLDVSGDIKVTLDHFYGIEIEEWPARIAETAMLLVDHLANQQMAVEFGVAPDRLPIVIAPKVIHGNALREDWRAVLPPSENVFILGNPPFIGERWRAKELSDELKSIWGQRMNAQFDYVTAWYKKTVDYFGETPGSWAFVSTSSIVQGEPVAPLFSYIQENGWRIKFAYKNFPWSSETLDHASVHCVIIGFTKNKVENRMLFAYTGGRSYSESYCKSINAYLIDGPEVLVTKRSKPIASGLTQLRKGSYPTDGGFLTIGPEEIDQFLEDPVTKKYVRRFVGSRELLNGQQRWCLWLKEYDPVDASRSELLRARLEGVRISRLASSKVATQKKAQTPHLFDEDRQPDTPYLAIPVHSSSARKFLPCEYFSPEVICYAANFIAPDPEGFLFGIISSSMFITWMRTVGGRIKSDLRLSNTLTYNTFPLPSVKAEEKARIIEAGRGIISTRGNYPGWSLAKMYDPSGMPEDLTEAHRTLDSEIDSLFGKGDFSTETGRQTILFHHYAKLTGQDDLL</sequence>
<evidence type="ECO:0000256" key="2">
    <source>
        <dbReference type="ARBA" id="ARBA00022603"/>
    </source>
</evidence>
<dbReference type="Pfam" id="PF20465">
    <property type="entry name" value="MmeI_hel"/>
    <property type="match status" value="1"/>
</dbReference>
<evidence type="ECO:0000313" key="9">
    <source>
        <dbReference type="EMBL" id="TWH09971.1"/>
    </source>
</evidence>
<evidence type="ECO:0000259" key="5">
    <source>
        <dbReference type="Pfam" id="PF20465"/>
    </source>
</evidence>
<feature type="domain" description="MmeI-like helicase spacer" evidence="5">
    <location>
        <begin position="180"/>
        <end position="257"/>
    </location>
</feature>
<dbReference type="Pfam" id="PF20467">
    <property type="entry name" value="MmeI_C"/>
    <property type="match status" value="1"/>
</dbReference>
<dbReference type="InterPro" id="IPR050953">
    <property type="entry name" value="N4_N6_ade-DNA_methylase"/>
</dbReference>
<gene>
    <name evidence="9" type="ORF">L618_004900000060</name>
</gene>
<reference evidence="9 10" key="1">
    <citation type="submission" date="2019-07" db="EMBL/GenBank/DDBJ databases">
        <title>Genome sequencing of lignin-degrading bacterial isolates.</title>
        <authorList>
            <person name="Gladden J."/>
        </authorList>
    </citation>
    <scope>NUCLEOTIDE SEQUENCE [LARGE SCALE GENOMIC DNA]</scope>
    <source>
        <strain evidence="9 10">J45</strain>
    </source>
</reference>
<organism evidence="9 10">
    <name type="scientific">Rhodococcus rhodochrous J45</name>
    <dbReference type="NCBI Taxonomy" id="935266"/>
    <lineage>
        <taxon>Bacteria</taxon>
        <taxon>Bacillati</taxon>
        <taxon>Actinomycetota</taxon>
        <taxon>Actinomycetes</taxon>
        <taxon>Mycobacteriales</taxon>
        <taxon>Nocardiaceae</taxon>
        <taxon>Rhodococcus</taxon>
    </lineage>
</organism>
<feature type="domain" description="MmeI-like C-terminal" evidence="7">
    <location>
        <begin position="831"/>
        <end position="907"/>
    </location>
</feature>
<dbReference type="Proteomes" id="UP000317573">
    <property type="component" value="Unassembled WGS sequence"/>
</dbReference>
<dbReference type="PANTHER" id="PTHR33841:SF1">
    <property type="entry name" value="DNA METHYLTRANSFERASE A"/>
    <property type="match status" value="1"/>
</dbReference>
<dbReference type="EC" id="2.1.1.72" evidence="1"/>
<dbReference type="Pfam" id="PF20473">
    <property type="entry name" value="MmeI_Mtase"/>
    <property type="match status" value="1"/>
</dbReference>
<evidence type="ECO:0000259" key="7">
    <source>
        <dbReference type="Pfam" id="PF20467"/>
    </source>
</evidence>
<keyword evidence="3" id="KW-0808">Transferase</keyword>
<name>A0A562DK38_RHORH</name>
<comment type="catalytic activity">
    <reaction evidence="4">
        <text>a 2'-deoxyadenosine in DNA + S-adenosyl-L-methionine = an N(6)-methyl-2'-deoxyadenosine in DNA + S-adenosyl-L-homocysteine + H(+)</text>
        <dbReference type="Rhea" id="RHEA:15197"/>
        <dbReference type="Rhea" id="RHEA-COMP:12418"/>
        <dbReference type="Rhea" id="RHEA-COMP:12419"/>
        <dbReference type="ChEBI" id="CHEBI:15378"/>
        <dbReference type="ChEBI" id="CHEBI:57856"/>
        <dbReference type="ChEBI" id="CHEBI:59789"/>
        <dbReference type="ChEBI" id="CHEBI:90615"/>
        <dbReference type="ChEBI" id="CHEBI:90616"/>
        <dbReference type="EC" id="2.1.1.72"/>
    </reaction>
</comment>
<dbReference type="InterPro" id="IPR046820">
    <property type="entry name" value="MmeI_TRD"/>
</dbReference>
<evidence type="ECO:0000313" key="10">
    <source>
        <dbReference type="Proteomes" id="UP000317573"/>
    </source>
</evidence>
<feature type="domain" description="MmeI-like DNA-methyltransferase" evidence="8">
    <location>
        <begin position="333"/>
        <end position="603"/>
    </location>
</feature>
<dbReference type="InterPro" id="IPR046819">
    <property type="entry name" value="MmeI_hel"/>
</dbReference>
<evidence type="ECO:0000256" key="1">
    <source>
        <dbReference type="ARBA" id="ARBA00011900"/>
    </source>
</evidence>
<dbReference type="SUPFAM" id="SSF53335">
    <property type="entry name" value="S-adenosyl-L-methionine-dependent methyltransferases"/>
    <property type="match status" value="1"/>
</dbReference>
<comment type="caution">
    <text evidence="9">The sequence shown here is derived from an EMBL/GenBank/DDBJ whole genome shotgun (WGS) entry which is preliminary data.</text>
</comment>
<dbReference type="EMBL" id="VLJT01000049">
    <property type="protein sequence ID" value="TWH09971.1"/>
    <property type="molecule type" value="Genomic_DNA"/>
</dbReference>
<feature type="domain" description="MmeI-like target recognition" evidence="6">
    <location>
        <begin position="625"/>
        <end position="828"/>
    </location>
</feature>
<dbReference type="RefSeq" id="WP_145692913.1">
    <property type="nucleotide sequence ID" value="NZ_VLJT01000049.1"/>
</dbReference>
<dbReference type="Gene3D" id="3.40.50.150">
    <property type="entry name" value="Vaccinia Virus protein VP39"/>
    <property type="match status" value="1"/>
</dbReference>
<protein>
    <recommendedName>
        <fullName evidence="1">site-specific DNA-methyltransferase (adenine-specific)</fullName>
        <ecNumber evidence="1">2.1.1.72</ecNumber>
    </recommendedName>
</protein>
<keyword evidence="2 9" id="KW-0489">Methyltransferase</keyword>
<evidence type="ECO:0000259" key="8">
    <source>
        <dbReference type="Pfam" id="PF20473"/>
    </source>
</evidence>
<dbReference type="InterPro" id="IPR046816">
    <property type="entry name" value="MmeI_Mtase"/>
</dbReference>
<dbReference type="GO" id="GO:0032259">
    <property type="term" value="P:methylation"/>
    <property type="evidence" value="ECO:0007669"/>
    <property type="project" value="UniProtKB-KW"/>
</dbReference>
<dbReference type="PANTHER" id="PTHR33841">
    <property type="entry name" value="DNA METHYLTRANSFERASE YEEA-RELATED"/>
    <property type="match status" value="1"/>
</dbReference>
<dbReference type="Pfam" id="PF20466">
    <property type="entry name" value="MmeI_TRD"/>
    <property type="match status" value="1"/>
</dbReference>
<dbReference type="GO" id="GO:0009007">
    <property type="term" value="F:site-specific DNA-methyltransferase (adenine-specific) activity"/>
    <property type="evidence" value="ECO:0007669"/>
    <property type="project" value="UniProtKB-EC"/>
</dbReference>
<evidence type="ECO:0000259" key="6">
    <source>
        <dbReference type="Pfam" id="PF20466"/>
    </source>
</evidence>
<dbReference type="InterPro" id="IPR046818">
    <property type="entry name" value="MmeI_C"/>
</dbReference>
<dbReference type="InterPro" id="IPR029063">
    <property type="entry name" value="SAM-dependent_MTases_sf"/>
</dbReference>
<evidence type="ECO:0000256" key="3">
    <source>
        <dbReference type="ARBA" id="ARBA00022679"/>
    </source>
</evidence>
<dbReference type="AlphaFoldDB" id="A0A562DK38"/>
<evidence type="ECO:0000256" key="4">
    <source>
        <dbReference type="ARBA" id="ARBA00047942"/>
    </source>
</evidence>